<feature type="domain" description="Solute-binding protein family 5" evidence="2">
    <location>
        <begin position="82"/>
        <end position="446"/>
    </location>
</feature>
<evidence type="ECO:0000256" key="1">
    <source>
        <dbReference type="SAM" id="SignalP"/>
    </source>
</evidence>
<dbReference type="Pfam" id="PF00496">
    <property type="entry name" value="SBP_bac_5"/>
    <property type="match status" value="1"/>
</dbReference>
<dbReference type="GO" id="GO:0042597">
    <property type="term" value="C:periplasmic space"/>
    <property type="evidence" value="ECO:0007669"/>
    <property type="project" value="UniProtKB-ARBA"/>
</dbReference>
<name>A0A7X8TJ56_9MICC</name>
<dbReference type="Gene3D" id="3.90.76.10">
    <property type="entry name" value="Dipeptide-binding Protein, Domain 1"/>
    <property type="match status" value="1"/>
</dbReference>
<comment type="caution">
    <text evidence="3">The sequence shown here is derived from an EMBL/GenBank/DDBJ whole genome shotgun (WGS) entry which is preliminary data.</text>
</comment>
<accession>A0A7X8TJ56</accession>
<organism evidence="3 4">
    <name type="scientific">Nesterenkonia sedimenti</name>
    <dbReference type="NCBI Taxonomy" id="1463632"/>
    <lineage>
        <taxon>Bacteria</taxon>
        <taxon>Bacillati</taxon>
        <taxon>Actinomycetota</taxon>
        <taxon>Actinomycetes</taxon>
        <taxon>Micrococcales</taxon>
        <taxon>Micrococcaceae</taxon>
        <taxon>Nesterenkonia</taxon>
    </lineage>
</organism>
<protein>
    <submittedName>
        <fullName evidence="3">ABC transporter substrate-binding protein</fullName>
    </submittedName>
</protein>
<dbReference type="EMBL" id="JABAHY010000005">
    <property type="protein sequence ID" value="NLS09755.1"/>
    <property type="molecule type" value="Genomic_DNA"/>
</dbReference>
<dbReference type="Proteomes" id="UP000523139">
    <property type="component" value="Unassembled WGS sequence"/>
</dbReference>
<dbReference type="PANTHER" id="PTHR30290">
    <property type="entry name" value="PERIPLASMIC BINDING COMPONENT OF ABC TRANSPORTER"/>
    <property type="match status" value="1"/>
</dbReference>
<reference evidence="3 4" key="1">
    <citation type="submission" date="2020-04" db="EMBL/GenBank/DDBJ databases">
        <title>Nesterenkonia sp. nov., isolated from marine sediment.</title>
        <authorList>
            <person name="Zhang G."/>
        </authorList>
    </citation>
    <scope>NUCLEOTIDE SEQUENCE [LARGE SCALE GENOMIC DNA]</scope>
    <source>
        <strain evidence="3 4">MY13</strain>
    </source>
</reference>
<dbReference type="SUPFAM" id="SSF53850">
    <property type="entry name" value="Periplasmic binding protein-like II"/>
    <property type="match status" value="1"/>
</dbReference>
<dbReference type="GO" id="GO:1904680">
    <property type="term" value="F:peptide transmembrane transporter activity"/>
    <property type="evidence" value="ECO:0007669"/>
    <property type="project" value="TreeGrafter"/>
</dbReference>
<dbReference type="InterPro" id="IPR030678">
    <property type="entry name" value="Peptide/Ni-bd"/>
</dbReference>
<evidence type="ECO:0000313" key="4">
    <source>
        <dbReference type="Proteomes" id="UP000523139"/>
    </source>
</evidence>
<evidence type="ECO:0000259" key="2">
    <source>
        <dbReference type="Pfam" id="PF00496"/>
    </source>
</evidence>
<dbReference type="InterPro" id="IPR039424">
    <property type="entry name" value="SBP_5"/>
</dbReference>
<keyword evidence="1" id="KW-0732">Signal</keyword>
<keyword evidence="4" id="KW-1185">Reference proteome</keyword>
<dbReference type="Gene3D" id="3.40.190.10">
    <property type="entry name" value="Periplasmic binding protein-like II"/>
    <property type="match status" value="1"/>
</dbReference>
<sequence>MRTTRTIRYTAGLAAASLVLAGCGGGDNGAAGDGEVQPLTIHANDGNTHQANFNPFASAFLAGTRGFIYEPLLISTPMQPGEPIPWLAESLEWNDEGTEVTLTLREGVQWNDGEDFDAEDVAFTFNMMIEHPSTNLSALPVESAEATDDHTAVISFSETAFADEAAIGNTVIVPEHIWADLDEPTEFVNEEDPVGTGPFELDQLSDQLYILAKNEDYWDADDIEVQEIHYPALTGETLTTTLAAGDLDWSGGFISNIEDVFINQDPENRHNWYPGGGQITVAMNHEEEIFEDVELREALSAGIDREQISEVAMQGYTPPSHPTGLPLPTYDDAMASEFEELAYEYDPDLANEILDEAGYEEGSDGIRVAPDGTPLSWELAIPSDWPDWVDISQLLEEQLAEIGIAVDPQGISHEAYIEARNNGNFELTMAAIPVGLTPYDLYSQMMSSEYAPDDDSDAVNANFGRFYSDEADEALAQFRNTEDDEEQQEALEELQRIAVEEIPYLGLVQAPNWFNYSTERWEGFPNEDDPYALGAPFQSPDNALTIRELTPAE</sequence>
<dbReference type="Gene3D" id="3.10.105.10">
    <property type="entry name" value="Dipeptide-binding Protein, Domain 3"/>
    <property type="match status" value="1"/>
</dbReference>
<gene>
    <name evidence="3" type="ORF">HGQ17_06995</name>
</gene>
<feature type="chain" id="PRO_5038775379" evidence="1">
    <location>
        <begin position="22"/>
        <end position="553"/>
    </location>
</feature>
<evidence type="ECO:0000313" key="3">
    <source>
        <dbReference type="EMBL" id="NLS09755.1"/>
    </source>
</evidence>
<dbReference type="RefSeq" id="WP_168887249.1">
    <property type="nucleotide sequence ID" value="NZ_JABAHY010000005.1"/>
</dbReference>
<feature type="signal peptide" evidence="1">
    <location>
        <begin position="1"/>
        <end position="21"/>
    </location>
</feature>
<dbReference type="AlphaFoldDB" id="A0A7X8TJ56"/>
<dbReference type="CDD" id="cd08509">
    <property type="entry name" value="PBP2_TmCBP_oligosaccharides_like"/>
    <property type="match status" value="1"/>
</dbReference>
<dbReference type="PIRSF" id="PIRSF002741">
    <property type="entry name" value="MppA"/>
    <property type="match status" value="1"/>
</dbReference>
<dbReference type="GO" id="GO:0015833">
    <property type="term" value="P:peptide transport"/>
    <property type="evidence" value="ECO:0007669"/>
    <property type="project" value="TreeGrafter"/>
</dbReference>
<proteinExistence type="predicted"/>
<dbReference type="InterPro" id="IPR000914">
    <property type="entry name" value="SBP_5_dom"/>
</dbReference>
<dbReference type="GO" id="GO:0043190">
    <property type="term" value="C:ATP-binding cassette (ABC) transporter complex"/>
    <property type="evidence" value="ECO:0007669"/>
    <property type="project" value="InterPro"/>
</dbReference>
<dbReference type="PROSITE" id="PS51257">
    <property type="entry name" value="PROKAR_LIPOPROTEIN"/>
    <property type="match status" value="1"/>
</dbReference>